<evidence type="ECO:0000259" key="13">
    <source>
        <dbReference type="SMART" id="SM00986"/>
    </source>
</evidence>
<dbReference type="AlphaFoldDB" id="A0A0G2J5A5"/>
<dbReference type="Pfam" id="PF03167">
    <property type="entry name" value="UDG"/>
    <property type="match status" value="1"/>
</dbReference>
<keyword evidence="7" id="KW-0227">DNA damage</keyword>
<evidence type="ECO:0000256" key="6">
    <source>
        <dbReference type="ARBA" id="ARBA00022723"/>
    </source>
</evidence>
<evidence type="ECO:0000256" key="4">
    <source>
        <dbReference type="ARBA" id="ARBA00019403"/>
    </source>
</evidence>
<evidence type="ECO:0000313" key="15">
    <source>
        <dbReference type="Proteomes" id="UP000035067"/>
    </source>
</evidence>
<dbReference type="EC" id="3.2.2.27" evidence="3"/>
<keyword evidence="6" id="KW-0479">Metal-binding</keyword>
<name>A0A0G2J5A5_9SYNE</name>
<evidence type="ECO:0000256" key="1">
    <source>
        <dbReference type="ARBA" id="ARBA00001400"/>
    </source>
</evidence>
<evidence type="ECO:0000256" key="8">
    <source>
        <dbReference type="ARBA" id="ARBA00022801"/>
    </source>
</evidence>
<evidence type="ECO:0000256" key="11">
    <source>
        <dbReference type="ARBA" id="ARBA00023204"/>
    </source>
</evidence>
<feature type="region of interest" description="Disordered" evidence="12">
    <location>
        <begin position="1"/>
        <end position="31"/>
    </location>
</feature>
<evidence type="ECO:0000256" key="2">
    <source>
        <dbReference type="ARBA" id="ARBA00006521"/>
    </source>
</evidence>
<dbReference type="SUPFAM" id="SSF52141">
    <property type="entry name" value="Uracil-DNA glycosylase-like"/>
    <property type="match status" value="1"/>
</dbReference>
<dbReference type="InterPro" id="IPR005273">
    <property type="entry name" value="Ura-DNA_glyco_family4"/>
</dbReference>
<keyword evidence="5" id="KW-0004">4Fe-4S</keyword>
<dbReference type="InterPro" id="IPR036895">
    <property type="entry name" value="Uracil-DNA_glycosylase-like_sf"/>
</dbReference>
<proteinExistence type="inferred from homology"/>
<comment type="caution">
    <text evidence="14">The sequence shown here is derived from an EMBL/GenBank/DDBJ whole genome shotgun (WGS) entry which is preliminary data.</text>
</comment>
<dbReference type="SMART" id="SM00987">
    <property type="entry name" value="UreE_C"/>
    <property type="match status" value="1"/>
</dbReference>
<dbReference type="InterPro" id="IPR005122">
    <property type="entry name" value="Uracil-DNA_glycosylase-like"/>
</dbReference>
<dbReference type="SMART" id="SM00986">
    <property type="entry name" value="UDG"/>
    <property type="match status" value="1"/>
</dbReference>
<dbReference type="InterPro" id="IPR051536">
    <property type="entry name" value="UDG_Type-4/5"/>
</dbReference>
<evidence type="ECO:0000256" key="12">
    <source>
        <dbReference type="SAM" id="MobiDB-lite"/>
    </source>
</evidence>
<dbReference type="GO" id="GO:0004844">
    <property type="term" value="F:uracil DNA N-glycosylase activity"/>
    <property type="evidence" value="ECO:0007669"/>
    <property type="project" value="UniProtKB-EC"/>
</dbReference>
<dbReference type="GO" id="GO:0046872">
    <property type="term" value="F:metal ion binding"/>
    <property type="evidence" value="ECO:0007669"/>
    <property type="project" value="UniProtKB-KW"/>
</dbReference>
<feature type="domain" description="Uracil-DNA glycosylase-like" evidence="13">
    <location>
        <begin position="68"/>
        <end position="220"/>
    </location>
</feature>
<dbReference type="CDD" id="cd10030">
    <property type="entry name" value="UDG-F4_TTUDGA_SPO1dp_like"/>
    <property type="match status" value="1"/>
</dbReference>
<dbReference type="PANTHER" id="PTHR33693">
    <property type="entry name" value="TYPE-5 URACIL-DNA GLYCOSYLASE"/>
    <property type="match status" value="1"/>
</dbReference>
<evidence type="ECO:0000256" key="5">
    <source>
        <dbReference type="ARBA" id="ARBA00022485"/>
    </source>
</evidence>
<dbReference type="Proteomes" id="UP000035067">
    <property type="component" value="Unassembled WGS sequence"/>
</dbReference>
<evidence type="ECO:0000256" key="3">
    <source>
        <dbReference type="ARBA" id="ARBA00012030"/>
    </source>
</evidence>
<dbReference type="PANTHER" id="PTHR33693:SF1">
    <property type="entry name" value="TYPE-4 URACIL-DNA GLYCOSYLASE"/>
    <property type="match status" value="1"/>
</dbReference>
<comment type="catalytic activity">
    <reaction evidence="1">
        <text>Hydrolyzes single-stranded DNA or mismatched double-stranded DNA and polynucleotides, releasing free uracil.</text>
        <dbReference type="EC" id="3.2.2.27"/>
    </reaction>
</comment>
<comment type="similarity">
    <text evidence="2">Belongs to the uracil-DNA glycosylase (UDG) superfamily. Type 4 (UDGa) family.</text>
</comment>
<keyword evidence="10" id="KW-0411">Iron-sulfur</keyword>
<evidence type="ECO:0000256" key="7">
    <source>
        <dbReference type="ARBA" id="ARBA00022763"/>
    </source>
</evidence>
<organism evidence="14 15">
    <name type="scientific">Candidatus Synechococcus spongiarum SP3</name>
    <dbReference type="NCBI Taxonomy" id="1604020"/>
    <lineage>
        <taxon>Bacteria</taxon>
        <taxon>Bacillati</taxon>
        <taxon>Cyanobacteriota</taxon>
        <taxon>Cyanophyceae</taxon>
        <taxon>Synechococcales</taxon>
        <taxon>Synechococcaceae</taxon>
        <taxon>Synechococcus</taxon>
    </lineage>
</organism>
<keyword evidence="11" id="KW-0234">DNA repair</keyword>
<evidence type="ECO:0000313" key="14">
    <source>
        <dbReference type="EMBL" id="KKZ12799.1"/>
    </source>
</evidence>
<dbReference type="GO" id="GO:0006281">
    <property type="term" value="P:DNA repair"/>
    <property type="evidence" value="ECO:0007669"/>
    <property type="project" value="UniProtKB-KW"/>
</dbReference>
<dbReference type="Gene3D" id="3.40.470.10">
    <property type="entry name" value="Uracil-DNA glycosylase-like domain"/>
    <property type="match status" value="1"/>
</dbReference>
<accession>A0A0G2J5A5</accession>
<keyword evidence="8" id="KW-0378">Hydrolase</keyword>
<dbReference type="GO" id="GO:0051539">
    <property type="term" value="F:4 iron, 4 sulfur cluster binding"/>
    <property type="evidence" value="ECO:0007669"/>
    <property type="project" value="UniProtKB-KW"/>
</dbReference>
<evidence type="ECO:0000256" key="10">
    <source>
        <dbReference type="ARBA" id="ARBA00023014"/>
    </source>
</evidence>
<dbReference type="PATRIC" id="fig|1604020.3.peg.2316"/>
<keyword evidence="9" id="KW-0408">Iron</keyword>
<dbReference type="NCBIfam" id="TIGR00758">
    <property type="entry name" value="UDG_fam4"/>
    <property type="match status" value="1"/>
</dbReference>
<protein>
    <recommendedName>
        <fullName evidence="4">Type-4 uracil-DNA glycosylase</fullName>
        <ecNumber evidence="3">3.2.2.27</ecNumber>
    </recommendedName>
</protein>
<reference evidence="14 15" key="1">
    <citation type="submission" date="2015-01" db="EMBL/GenBank/DDBJ databases">
        <title>Lifestyle Evolution in Cyanobacterial Symbionts of Sponges.</title>
        <authorList>
            <person name="Burgsdorf I."/>
            <person name="Slaby B.M."/>
            <person name="Handley K.M."/>
            <person name="Haber M."/>
            <person name="Blom J."/>
            <person name="Marshall C.W."/>
            <person name="Gilbert J.A."/>
            <person name="Hentschel U."/>
            <person name="Steindler L."/>
        </authorList>
    </citation>
    <scope>NUCLEOTIDE SEQUENCE [LARGE SCALE GENOMIC DNA]</scope>
    <source>
        <strain evidence="14">SP3</strain>
    </source>
</reference>
<gene>
    <name evidence="14" type="ORF">TE42_03035</name>
</gene>
<sequence length="240" mass="26564">MSPQRSQLDLFSGGAAPPDHPPDAPTLSPPAAAAARVPEHEDSLEALTRECLGCRRCELATTRTHVVISRGNPLARLMLIGEGPGQHEDETGLPFVGRAGQLLDQILASVGLDQEQDIYICNVVKCRPPGNRKPTPEEMAHCRPWLQRQIQLVNPDVVLLAGSTAMTGVLGIKTGITKMRGQWIERDNRVYMPVFHPSFLLRNASRQKGEPKWLTWEDFKAVRARLDKLASSAQNRETLR</sequence>
<evidence type="ECO:0000256" key="9">
    <source>
        <dbReference type="ARBA" id="ARBA00023004"/>
    </source>
</evidence>
<dbReference type="EMBL" id="JXQG01000011">
    <property type="protein sequence ID" value="KKZ12799.1"/>
    <property type="molecule type" value="Genomic_DNA"/>
</dbReference>